<dbReference type="KEGG" id="rhi:NGR_b08130"/>
<dbReference type="AlphaFoldDB" id="C3KQB1"/>
<reference evidence="1 2" key="2">
    <citation type="journal article" date="2009" name="Appl. Environ. Microbiol.">
        <title>Rhizobium sp. strain NGR234 possesses a remarkable number of secretion systems.</title>
        <authorList>
            <person name="Schmeisser C."/>
            <person name="Liesegang H."/>
            <person name="Krysciak D."/>
            <person name="Bakkou N."/>
            <person name="Le Quere A."/>
            <person name="Wollherr A."/>
            <person name="Heinemeyer I."/>
            <person name="Morgenstern B."/>
            <person name="Pommerening-Roeser A."/>
            <person name="Flores M."/>
            <person name="Palacios R."/>
            <person name="Brenner S."/>
            <person name="Gottschalk G."/>
            <person name="Schmitz R.A."/>
            <person name="Broughton W.J."/>
            <person name="Perret X."/>
            <person name="Strittmatter A.W."/>
            <person name="Streit W.R."/>
        </authorList>
    </citation>
    <scope>NUCLEOTIDE SEQUENCE [LARGE SCALE GENOMIC DNA]</scope>
    <source>
        <strain evidence="2">NBRC 101917 / NGR234</strain>
    </source>
</reference>
<dbReference type="OrthoDB" id="7418984at2"/>
<protein>
    <submittedName>
        <fullName evidence="1">Uncharacterized protein</fullName>
    </submittedName>
</protein>
<sequence>MRASSVQLGLGRTVTAGARLSGEGVTLFFTNGAATKLLGNGDIDLTAATSGPYAGLLFFGSRHDTGVTHQVTGNSESRLEGNLYMPTAASTLPETQTYPEGAHKS</sequence>
<keyword evidence="2" id="KW-1185">Reference proteome</keyword>
<dbReference type="EMBL" id="CP000874">
    <property type="protein sequence ID" value="ACP22269.1"/>
    <property type="molecule type" value="Genomic_DNA"/>
</dbReference>
<evidence type="ECO:0000313" key="1">
    <source>
        <dbReference type="EMBL" id="ACP22269.1"/>
    </source>
</evidence>
<name>C3KQB1_SINFN</name>
<dbReference type="HOGENOM" id="CLU_2234404_0_0_5"/>
<organism evidence="1 2">
    <name type="scientific">Sinorhizobium fredii (strain NBRC 101917 / NGR234)</name>
    <dbReference type="NCBI Taxonomy" id="394"/>
    <lineage>
        <taxon>Bacteria</taxon>
        <taxon>Pseudomonadati</taxon>
        <taxon>Pseudomonadota</taxon>
        <taxon>Alphaproteobacteria</taxon>
        <taxon>Hyphomicrobiales</taxon>
        <taxon>Rhizobiaceae</taxon>
        <taxon>Sinorhizobium/Ensifer group</taxon>
        <taxon>Sinorhizobium</taxon>
    </lineage>
</organism>
<geneLocation type="plasmid" evidence="2">
    <name>sym pNGR234b</name>
</geneLocation>
<keyword evidence="1" id="KW-0614">Plasmid</keyword>
<proteinExistence type="predicted"/>
<dbReference type="PATRIC" id="fig|394.7.peg.1248"/>
<evidence type="ECO:0000313" key="2">
    <source>
        <dbReference type="Proteomes" id="UP000001054"/>
    </source>
</evidence>
<reference evidence="2" key="1">
    <citation type="journal article" date="2004" name="J. Bacteriol.">
        <title>An evolutionary hot spot: the pNGR234b replicon of Rhizobium sp. strain NGR234.</title>
        <authorList>
            <person name="Streit W.R."/>
            <person name="Schmitz R.A."/>
            <person name="Perret X."/>
            <person name="Staehelin C."/>
            <person name="Deakin W.J."/>
            <person name="Raasch C."/>
            <person name="Liesegang H."/>
            <person name="Broughton W.J."/>
        </authorList>
    </citation>
    <scope>NUCLEOTIDE SEQUENCE [LARGE SCALE GENOMIC DNA]</scope>
    <source>
        <strain evidence="2">NBRC 101917 / NGR234</strain>
    </source>
</reference>
<gene>
    <name evidence="1" type="ordered locus">NGR_b08130</name>
</gene>
<dbReference type="Proteomes" id="UP000001054">
    <property type="component" value="Plasmid pNGR234b"/>
</dbReference>
<accession>C3KQB1</accession>